<gene>
    <name evidence="1" type="ORF">LAESUDRAFT_764097</name>
</gene>
<accession>A0A165BHN3</accession>
<dbReference type="InParanoid" id="A0A165BHN3"/>
<reference evidence="1 2" key="1">
    <citation type="journal article" date="2016" name="Mol. Biol. Evol.">
        <title>Comparative Genomics of Early-Diverging Mushroom-Forming Fungi Provides Insights into the Origins of Lignocellulose Decay Capabilities.</title>
        <authorList>
            <person name="Nagy L.G."/>
            <person name="Riley R."/>
            <person name="Tritt A."/>
            <person name="Adam C."/>
            <person name="Daum C."/>
            <person name="Floudas D."/>
            <person name="Sun H."/>
            <person name="Yadav J.S."/>
            <person name="Pangilinan J."/>
            <person name="Larsson K.H."/>
            <person name="Matsuura K."/>
            <person name="Barry K."/>
            <person name="Labutti K."/>
            <person name="Kuo R."/>
            <person name="Ohm R.A."/>
            <person name="Bhattacharya S.S."/>
            <person name="Shirouzu T."/>
            <person name="Yoshinaga Y."/>
            <person name="Martin F.M."/>
            <person name="Grigoriev I.V."/>
            <person name="Hibbett D.S."/>
        </authorList>
    </citation>
    <scope>NUCLEOTIDE SEQUENCE [LARGE SCALE GENOMIC DNA]</scope>
    <source>
        <strain evidence="1 2">93-53</strain>
    </source>
</reference>
<keyword evidence="2" id="KW-1185">Reference proteome</keyword>
<dbReference type="Proteomes" id="UP000076871">
    <property type="component" value="Unassembled WGS sequence"/>
</dbReference>
<dbReference type="AlphaFoldDB" id="A0A165BHN3"/>
<evidence type="ECO:0000313" key="2">
    <source>
        <dbReference type="Proteomes" id="UP000076871"/>
    </source>
</evidence>
<dbReference type="GeneID" id="63830409"/>
<proteinExistence type="predicted"/>
<sequence length="134" mass="14946">MRLEQTGATMAMQLFRKTNICFISTAMSFSAGAGSPEATCKDHAFNHANAIQLAEAIHYLFPTLKAPWRLTNAHIPIEEVKFPPDIKSLLVPLRFKIKFREHAFNLCTLMASLRASAEVLSESAILRTLLAKED</sequence>
<dbReference type="RefSeq" id="XP_040758814.1">
    <property type="nucleotide sequence ID" value="XM_040913381.1"/>
</dbReference>
<organism evidence="1 2">
    <name type="scientific">Laetiporus sulphureus 93-53</name>
    <dbReference type="NCBI Taxonomy" id="1314785"/>
    <lineage>
        <taxon>Eukaryota</taxon>
        <taxon>Fungi</taxon>
        <taxon>Dikarya</taxon>
        <taxon>Basidiomycota</taxon>
        <taxon>Agaricomycotina</taxon>
        <taxon>Agaricomycetes</taxon>
        <taxon>Polyporales</taxon>
        <taxon>Laetiporus</taxon>
    </lineage>
</organism>
<protein>
    <submittedName>
        <fullName evidence="1">Uncharacterized protein</fullName>
    </submittedName>
</protein>
<dbReference type="EMBL" id="KV427671">
    <property type="protein sequence ID" value="KZT01074.1"/>
    <property type="molecule type" value="Genomic_DNA"/>
</dbReference>
<name>A0A165BHN3_9APHY</name>
<evidence type="ECO:0000313" key="1">
    <source>
        <dbReference type="EMBL" id="KZT01074.1"/>
    </source>
</evidence>